<dbReference type="PRINTS" id="PR00726">
    <property type="entry name" value="LEXASERPTASE"/>
</dbReference>
<keyword evidence="5" id="KW-0234">DNA repair</keyword>
<dbReference type="GO" id="GO:0016787">
    <property type="term" value="F:hydrolase activity"/>
    <property type="evidence" value="ECO:0007669"/>
    <property type="project" value="UniProtKB-KW"/>
</dbReference>
<dbReference type="EC" id="3.4.21.-" evidence="9"/>
<evidence type="ECO:0000256" key="3">
    <source>
        <dbReference type="ARBA" id="ARBA00022801"/>
    </source>
</evidence>
<dbReference type="GO" id="GO:0006355">
    <property type="term" value="P:regulation of DNA-templated transcription"/>
    <property type="evidence" value="ECO:0007669"/>
    <property type="project" value="InterPro"/>
</dbReference>
<dbReference type="EMBL" id="CP001751">
    <property type="protein sequence ID" value="ADE39712.1"/>
    <property type="molecule type" value="Genomic_DNA"/>
</dbReference>
<dbReference type="NCBIfam" id="NF007621">
    <property type="entry name" value="PRK10276.1"/>
    <property type="match status" value="1"/>
</dbReference>
<dbReference type="RefSeq" id="WP_013046339.1">
    <property type="nucleotide sequence ID" value="NC_014010.1"/>
</dbReference>
<keyword evidence="3 7" id="KW-0378">Hydrolase</keyword>
<feature type="domain" description="Peptidase S24/S26A/S26B/S26C" evidence="8">
    <location>
        <begin position="13"/>
        <end position="121"/>
    </location>
</feature>
<evidence type="ECO:0000256" key="4">
    <source>
        <dbReference type="ARBA" id="ARBA00022813"/>
    </source>
</evidence>
<dbReference type="InterPro" id="IPR015927">
    <property type="entry name" value="Peptidase_S24_S26A/B/C"/>
</dbReference>
<dbReference type="OrthoDB" id="9802364at2"/>
<evidence type="ECO:0000256" key="2">
    <source>
        <dbReference type="ARBA" id="ARBA00022763"/>
    </source>
</evidence>
<dbReference type="InterPro" id="IPR050077">
    <property type="entry name" value="LexA_repressor"/>
</dbReference>
<dbReference type="Pfam" id="PF00717">
    <property type="entry name" value="Peptidase_S24"/>
    <property type="match status" value="1"/>
</dbReference>
<evidence type="ECO:0000256" key="7">
    <source>
        <dbReference type="RuleBase" id="RU003991"/>
    </source>
</evidence>
<comment type="similarity">
    <text evidence="1 7">Belongs to the peptidase S24 family.</text>
</comment>
<dbReference type="HOGENOM" id="CLU_066192_0_0_5"/>
<dbReference type="GO" id="GO:0009432">
    <property type="term" value="P:SOS response"/>
    <property type="evidence" value="ECO:0007669"/>
    <property type="project" value="UniProtKB-KW"/>
</dbReference>
<protein>
    <submittedName>
        <fullName evidence="9">DNA polymerase V</fullName>
        <ecNumber evidence="9">3.4.21.-</ecNumber>
    </submittedName>
</protein>
<name>D5BTW5_PUNMI</name>
<dbReference type="InterPro" id="IPR039418">
    <property type="entry name" value="LexA-like"/>
</dbReference>
<evidence type="ECO:0000256" key="6">
    <source>
        <dbReference type="ARBA" id="ARBA00023236"/>
    </source>
</evidence>
<dbReference type="KEGG" id="apb:SAR116_1469"/>
<organism evidence="9 10">
    <name type="scientific">Puniceispirillum marinum (strain IMCC1322)</name>
    <dbReference type="NCBI Taxonomy" id="488538"/>
    <lineage>
        <taxon>Bacteria</taxon>
        <taxon>Pseudomonadati</taxon>
        <taxon>Pseudomonadota</taxon>
        <taxon>Alphaproteobacteria</taxon>
        <taxon>Candidatus Puniceispirillales</taxon>
        <taxon>Candidatus Puniceispirillaceae</taxon>
        <taxon>Candidatus Puniceispirillum</taxon>
    </lineage>
</organism>
<keyword evidence="6" id="KW-0742">SOS response</keyword>
<evidence type="ECO:0000313" key="9">
    <source>
        <dbReference type="EMBL" id="ADE39712.1"/>
    </source>
</evidence>
<dbReference type="CDD" id="cd06529">
    <property type="entry name" value="S24_LexA-like"/>
    <property type="match status" value="1"/>
</dbReference>
<dbReference type="Proteomes" id="UP000007460">
    <property type="component" value="Chromosome"/>
</dbReference>
<dbReference type="GO" id="GO:0006281">
    <property type="term" value="P:DNA repair"/>
    <property type="evidence" value="ECO:0007669"/>
    <property type="project" value="UniProtKB-KW"/>
</dbReference>
<keyword evidence="10" id="KW-1185">Reference proteome</keyword>
<evidence type="ECO:0000313" key="10">
    <source>
        <dbReference type="Proteomes" id="UP000007460"/>
    </source>
</evidence>
<reference evidence="9 10" key="1">
    <citation type="journal article" date="2010" name="J. Bacteriol.">
        <title>Complete genome sequence of "Candidatus Puniceispirillum marinum" IMCC1322, a representative of the SAR116 clade in the Alphaproteobacteria.</title>
        <authorList>
            <person name="Oh H.M."/>
            <person name="Kwon K.K."/>
            <person name="Kang I."/>
            <person name="Kang S.G."/>
            <person name="Lee J.H."/>
            <person name="Kim S.J."/>
            <person name="Cho J.C."/>
        </authorList>
    </citation>
    <scope>NUCLEOTIDE SEQUENCE [LARGE SCALE GENOMIC DNA]</scope>
    <source>
        <strain evidence="9 10">IMCC1322</strain>
    </source>
</reference>
<evidence type="ECO:0000256" key="1">
    <source>
        <dbReference type="ARBA" id="ARBA00007484"/>
    </source>
</evidence>
<dbReference type="AlphaFoldDB" id="D5BTW5"/>
<dbReference type="STRING" id="488538.SAR116_1469"/>
<gene>
    <name evidence="9" type="ordered locus">SAR116_1469</name>
</gene>
<dbReference type="PANTHER" id="PTHR33516">
    <property type="entry name" value="LEXA REPRESSOR"/>
    <property type="match status" value="1"/>
</dbReference>
<dbReference type="GO" id="GO:0003677">
    <property type="term" value="F:DNA binding"/>
    <property type="evidence" value="ECO:0007669"/>
    <property type="project" value="InterPro"/>
</dbReference>
<dbReference type="MEROPS" id="S24.003"/>
<dbReference type="InterPro" id="IPR036286">
    <property type="entry name" value="LexA/Signal_pep-like_sf"/>
</dbReference>
<keyword evidence="4 7" id="KW-0068">Autocatalytic cleavage</keyword>
<proteinExistence type="inferred from homology"/>
<dbReference type="InterPro" id="IPR006197">
    <property type="entry name" value="Peptidase_S24_LexA"/>
</dbReference>
<dbReference type="eggNOG" id="COG1974">
    <property type="taxonomic scope" value="Bacteria"/>
</dbReference>
<dbReference type="PANTHER" id="PTHR33516:SF2">
    <property type="entry name" value="LEXA REPRESSOR-RELATED"/>
    <property type="match status" value="1"/>
</dbReference>
<evidence type="ECO:0000256" key="5">
    <source>
        <dbReference type="ARBA" id="ARBA00023204"/>
    </source>
</evidence>
<dbReference type="SUPFAM" id="SSF51306">
    <property type="entry name" value="LexA/Signal peptidase"/>
    <property type="match status" value="1"/>
</dbReference>
<accession>D5BTW5</accession>
<sequence>MYLLSFSISVPFVSAGFPSPAEDYIDSTLDLNAHLIENPAATFFLRVAGDSMTGAGIHSGDLLMVDRSLTPKINDIVIATIHNEFTVKRLGQHKEGWFLQSENPDYPCLEIPEDSHIWGVVTYSIRSLK</sequence>
<dbReference type="Gene3D" id="2.10.109.10">
    <property type="entry name" value="Umud Fragment, subunit A"/>
    <property type="match status" value="1"/>
</dbReference>
<evidence type="ECO:0000259" key="8">
    <source>
        <dbReference type="Pfam" id="PF00717"/>
    </source>
</evidence>
<keyword evidence="2" id="KW-0227">DNA damage</keyword>